<comment type="caution">
    <text evidence="7">The sequence shown here is derived from an EMBL/GenBank/DDBJ whole genome shotgun (WGS) entry which is preliminary data.</text>
</comment>
<evidence type="ECO:0000256" key="4">
    <source>
        <dbReference type="ARBA" id="ARBA00023136"/>
    </source>
</evidence>
<keyword evidence="2 5" id="KW-0812">Transmembrane</keyword>
<dbReference type="GO" id="GO:0005886">
    <property type="term" value="C:plasma membrane"/>
    <property type="evidence" value="ECO:0007669"/>
    <property type="project" value="InterPro"/>
</dbReference>
<dbReference type="AlphaFoldDB" id="A0AAQ1G590"/>
<evidence type="ECO:0000256" key="6">
    <source>
        <dbReference type="SAM" id="SignalP"/>
    </source>
</evidence>
<evidence type="ECO:0000256" key="1">
    <source>
        <dbReference type="ARBA" id="ARBA00022475"/>
    </source>
</evidence>
<evidence type="ECO:0008006" key="9">
    <source>
        <dbReference type="Google" id="ProtNLM"/>
    </source>
</evidence>
<proteinExistence type="predicted"/>
<dbReference type="EMBL" id="FNVE01000001">
    <property type="protein sequence ID" value="SEF71607.1"/>
    <property type="molecule type" value="Genomic_DNA"/>
</dbReference>
<protein>
    <recommendedName>
        <fullName evidence="9">DUF1328 domain-containing protein</fullName>
    </recommendedName>
</protein>
<dbReference type="RefSeq" id="WP_088273828.1">
    <property type="nucleotide sequence ID" value="NZ_AP027273.1"/>
</dbReference>
<sequence length="56" mass="5913">MFNWAIAFSIIALSSAVFAFGGFDDQYASAARLLTPVFLALAGGCALLGRSRGRNE</sequence>
<gene>
    <name evidence="7" type="ORF">SAMN05216586_101755</name>
</gene>
<feature type="chain" id="PRO_5042854335" description="DUF1328 domain-containing protein" evidence="6">
    <location>
        <begin position="20"/>
        <end position="56"/>
    </location>
</feature>
<keyword evidence="6" id="KW-0732">Signal</keyword>
<dbReference type="InterPro" id="IPR009760">
    <property type="entry name" value="DUF1328"/>
</dbReference>
<evidence type="ECO:0000313" key="8">
    <source>
        <dbReference type="Proteomes" id="UP000243518"/>
    </source>
</evidence>
<keyword evidence="4 5" id="KW-0472">Membrane</keyword>
<dbReference type="Proteomes" id="UP000243518">
    <property type="component" value="Unassembled WGS sequence"/>
</dbReference>
<keyword evidence="3 5" id="KW-1133">Transmembrane helix</keyword>
<accession>A0AAQ1G590</accession>
<keyword evidence="1" id="KW-1003">Cell membrane</keyword>
<feature type="signal peptide" evidence="6">
    <location>
        <begin position="1"/>
        <end position="19"/>
    </location>
</feature>
<name>A0AAQ1G590_9GAMM</name>
<evidence type="ECO:0000256" key="5">
    <source>
        <dbReference type="SAM" id="Phobius"/>
    </source>
</evidence>
<keyword evidence="8" id="KW-1185">Reference proteome</keyword>
<evidence type="ECO:0000256" key="2">
    <source>
        <dbReference type="ARBA" id="ARBA00022692"/>
    </source>
</evidence>
<feature type="transmembrane region" description="Helical" evidence="5">
    <location>
        <begin position="29"/>
        <end position="49"/>
    </location>
</feature>
<dbReference type="PIRSF" id="PIRSF036466">
    <property type="entry name" value="UCP036466"/>
    <property type="match status" value="1"/>
</dbReference>
<organism evidence="7 8">
    <name type="scientific">Halopseudomonas aestusnigri</name>
    <dbReference type="NCBI Taxonomy" id="857252"/>
    <lineage>
        <taxon>Bacteria</taxon>
        <taxon>Pseudomonadati</taxon>
        <taxon>Pseudomonadota</taxon>
        <taxon>Gammaproteobacteria</taxon>
        <taxon>Pseudomonadales</taxon>
        <taxon>Pseudomonadaceae</taxon>
        <taxon>Halopseudomonas</taxon>
    </lineage>
</organism>
<evidence type="ECO:0000256" key="3">
    <source>
        <dbReference type="ARBA" id="ARBA00022989"/>
    </source>
</evidence>
<reference evidence="7 8" key="1">
    <citation type="submission" date="2016-10" db="EMBL/GenBank/DDBJ databases">
        <authorList>
            <person name="Varghese N."/>
            <person name="Submissions S."/>
        </authorList>
    </citation>
    <scope>NUCLEOTIDE SEQUENCE [LARGE SCALE GENOMIC DNA]</scope>
    <source>
        <strain evidence="7 8">CECT 8317</strain>
    </source>
</reference>
<evidence type="ECO:0000313" key="7">
    <source>
        <dbReference type="EMBL" id="SEF71607.1"/>
    </source>
</evidence>